<protein>
    <submittedName>
        <fullName evidence="1">Uncharacterized protein</fullName>
    </submittedName>
</protein>
<dbReference type="Proteomes" id="UP000464314">
    <property type="component" value="Chromosome"/>
</dbReference>
<dbReference type="RefSeq" id="WP_161837033.1">
    <property type="nucleotide sequence ID" value="NZ_CP048000.1"/>
</dbReference>
<name>A0A6P1TIR6_9FIRM</name>
<accession>A0A6P1TIR6</accession>
<gene>
    <name evidence="1" type="ORF">Ana3638_04895</name>
</gene>
<organism evidence="1 2">
    <name type="scientific">Anaerocolumna sedimenticola</name>
    <dbReference type="NCBI Taxonomy" id="2696063"/>
    <lineage>
        <taxon>Bacteria</taxon>
        <taxon>Bacillati</taxon>
        <taxon>Bacillota</taxon>
        <taxon>Clostridia</taxon>
        <taxon>Lachnospirales</taxon>
        <taxon>Lachnospiraceae</taxon>
        <taxon>Anaerocolumna</taxon>
    </lineage>
</organism>
<keyword evidence="2" id="KW-1185">Reference proteome</keyword>
<proteinExistence type="predicted"/>
<reference evidence="1 2" key="1">
    <citation type="submission" date="2020-01" db="EMBL/GenBank/DDBJ databases">
        <title>Genome analysis of Anaerocolumna sp. CBA3638.</title>
        <authorList>
            <person name="Kim J."/>
            <person name="Roh S.W."/>
        </authorList>
    </citation>
    <scope>NUCLEOTIDE SEQUENCE [LARGE SCALE GENOMIC DNA]</scope>
    <source>
        <strain evidence="1 2">CBA3638</strain>
    </source>
</reference>
<dbReference type="KEGG" id="anr:Ana3638_04895"/>
<evidence type="ECO:0000313" key="1">
    <source>
        <dbReference type="EMBL" id="QHQ60197.1"/>
    </source>
</evidence>
<evidence type="ECO:0000313" key="2">
    <source>
        <dbReference type="Proteomes" id="UP000464314"/>
    </source>
</evidence>
<dbReference type="EMBL" id="CP048000">
    <property type="protein sequence ID" value="QHQ60197.1"/>
    <property type="molecule type" value="Genomic_DNA"/>
</dbReference>
<dbReference type="AlphaFoldDB" id="A0A6P1TIR6"/>
<sequence>MIKPTDFIFNFPLIARSETATAVNASVYYNYINGKPDGDTPAGIKVEVVLPNFKYEKLIVKLEGIKHPLTPESFEVDGTTYKVKFSPDFQAKFYRTSTGEYSLSCKASTVEIVK</sequence>